<protein>
    <recommendedName>
        <fullName evidence="1">Aminotransferase class V domain-containing protein</fullName>
    </recommendedName>
</protein>
<dbReference type="Gene3D" id="3.40.640.10">
    <property type="entry name" value="Type I PLP-dependent aspartate aminotransferase-like (Major domain)"/>
    <property type="match status" value="1"/>
</dbReference>
<feature type="domain" description="Aminotransferase class V" evidence="1">
    <location>
        <begin position="28"/>
        <end position="185"/>
    </location>
</feature>
<dbReference type="InterPro" id="IPR015421">
    <property type="entry name" value="PyrdxlP-dep_Trfase_major"/>
</dbReference>
<gene>
    <name evidence="2" type="ORF">PLEOSDRAFT_169266</name>
</gene>
<dbReference type="InParanoid" id="A0A067NDX0"/>
<accession>A0A067NDX0</accession>
<dbReference type="InterPro" id="IPR000192">
    <property type="entry name" value="Aminotrans_V_dom"/>
</dbReference>
<dbReference type="AlphaFoldDB" id="A0A067NDX0"/>
<dbReference type="Pfam" id="PF00266">
    <property type="entry name" value="Aminotran_5"/>
    <property type="match status" value="1"/>
</dbReference>
<dbReference type="VEuPathDB" id="FungiDB:PLEOSDRAFT_169266"/>
<dbReference type="STRING" id="1137138.A0A067NDX0"/>
<dbReference type="PANTHER" id="PTHR43586">
    <property type="entry name" value="CYSTEINE DESULFURASE"/>
    <property type="match status" value="1"/>
</dbReference>
<evidence type="ECO:0000259" key="1">
    <source>
        <dbReference type="Pfam" id="PF00266"/>
    </source>
</evidence>
<reference evidence="3" key="1">
    <citation type="journal article" date="2014" name="Proc. Natl. Acad. Sci. U.S.A.">
        <title>Extensive sampling of basidiomycete genomes demonstrates inadequacy of the white-rot/brown-rot paradigm for wood decay fungi.</title>
        <authorList>
            <person name="Riley R."/>
            <person name="Salamov A.A."/>
            <person name="Brown D.W."/>
            <person name="Nagy L.G."/>
            <person name="Floudas D."/>
            <person name="Held B.W."/>
            <person name="Levasseur A."/>
            <person name="Lombard V."/>
            <person name="Morin E."/>
            <person name="Otillar R."/>
            <person name="Lindquist E.A."/>
            <person name="Sun H."/>
            <person name="LaButti K.M."/>
            <person name="Schmutz J."/>
            <person name="Jabbour D."/>
            <person name="Luo H."/>
            <person name="Baker S.E."/>
            <person name="Pisabarro A.G."/>
            <person name="Walton J.D."/>
            <person name="Blanchette R.A."/>
            <person name="Henrissat B."/>
            <person name="Martin F."/>
            <person name="Cullen D."/>
            <person name="Hibbett D.S."/>
            <person name="Grigoriev I.V."/>
        </authorList>
    </citation>
    <scope>NUCLEOTIDE SEQUENCE [LARGE SCALE GENOMIC DNA]</scope>
    <source>
        <strain evidence="3">PC15</strain>
    </source>
</reference>
<dbReference type="HOGENOM" id="CLU_1337992_0_0_1"/>
<dbReference type="InterPro" id="IPR015424">
    <property type="entry name" value="PyrdxlP-dep_Trfase"/>
</dbReference>
<sequence length="205" mass="22148">MARFPIDSDDDVDKARSHLPALKAGYTYTDNAGGSQIDAANRIAEYLLYTNVQLGAGYSVCAQSARRVQEGKEAAMKLLNAASLDEIVFEGSSTGNMDTLMKRMGADGEIGSGDEIVVMAGEHEATANNGLWKKLAARHGIEIKYWRATSTSPDKPFSITHKTQDLVPLISQRTRIVAFSACLNIGMSVLWQSIRFGGASWAVTS</sequence>
<evidence type="ECO:0000313" key="3">
    <source>
        <dbReference type="Proteomes" id="UP000027073"/>
    </source>
</evidence>
<dbReference type="Proteomes" id="UP000027073">
    <property type="component" value="Unassembled WGS sequence"/>
</dbReference>
<evidence type="ECO:0000313" key="2">
    <source>
        <dbReference type="EMBL" id="KDQ25170.1"/>
    </source>
</evidence>
<dbReference type="SUPFAM" id="SSF53383">
    <property type="entry name" value="PLP-dependent transferases"/>
    <property type="match status" value="1"/>
</dbReference>
<dbReference type="EMBL" id="KL198010">
    <property type="protein sequence ID" value="KDQ25170.1"/>
    <property type="molecule type" value="Genomic_DNA"/>
</dbReference>
<organism evidence="2 3">
    <name type="scientific">Pleurotus ostreatus (strain PC15)</name>
    <name type="common">Oyster mushroom</name>
    <dbReference type="NCBI Taxonomy" id="1137138"/>
    <lineage>
        <taxon>Eukaryota</taxon>
        <taxon>Fungi</taxon>
        <taxon>Dikarya</taxon>
        <taxon>Basidiomycota</taxon>
        <taxon>Agaricomycotina</taxon>
        <taxon>Agaricomycetes</taxon>
        <taxon>Agaricomycetidae</taxon>
        <taxon>Agaricales</taxon>
        <taxon>Pleurotineae</taxon>
        <taxon>Pleurotaceae</taxon>
        <taxon>Pleurotus</taxon>
    </lineage>
</organism>
<proteinExistence type="predicted"/>
<dbReference type="PANTHER" id="PTHR43586:SF21">
    <property type="entry name" value="PYRIDOXAL PHOSPHATE (PLP)-DEPENDENT ASPARTATE AMINOTRANSFERASE SUPERFAMILY"/>
    <property type="match status" value="1"/>
</dbReference>
<name>A0A067NDX0_PLEO1</name>